<dbReference type="InterPro" id="IPR019954">
    <property type="entry name" value="Ubiquitin_CS"/>
</dbReference>
<proteinExistence type="predicted"/>
<evidence type="ECO:0000259" key="2">
    <source>
        <dbReference type="PROSITE" id="PS50053"/>
    </source>
</evidence>
<evidence type="ECO:0000313" key="3">
    <source>
        <dbReference type="EMBL" id="CEM51591.1"/>
    </source>
</evidence>
<dbReference type="InterPro" id="IPR050158">
    <property type="entry name" value="Ubiquitin_ubiquitin-like"/>
</dbReference>
<organism evidence="3">
    <name type="scientific">Chromera velia CCMP2878</name>
    <dbReference type="NCBI Taxonomy" id="1169474"/>
    <lineage>
        <taxon>Eukaryota</taxon>
        <taxon>Sar</taxon>
        <taxon>Alveolata</taxon>
        <taxon>Colpodellida</taxon>
        <taxon>Chromeraceae</taxon>
        <taxon>Chromera</taxon>
    </lineage>
</organism>
<name>A0A0G4I3N7_9ALVE</name>
<dbReference type="AlphaFoldDB" id="A0A0G4I3N7"/>
<feature type="domain" description="Ubiquitin-like" evidence="2">
    <location>
        <begin position="47"/>
        <end position="122"/>
    </location>
</feature>
<feature type="compositionally biased region" description="Low complexity" evidence="1">
    <location>
        <begin position="1"/>
        <end position="14"/>
    </location>
</feature>
<dbReference type="PROSITE" id="PS00299">
    <property type="entry name" value="UBIQUITIN_1"/>
    <property type="match status" value="1"/>
</dbReference>
<gene>
    <name evidence="3" type="ORF">Cvel_10718</name>
</gene>
<dbReference type="PANTHER" id="PTHR10666">
    <property type="entry name" value="UBIQUITIN"/>
    <property type="match status" value="1"/>
</dbReference>
<dbReference type="FunFam" id="3.10.20.90:FF:000160">
    <property type="entry name" value="Polyubiquitin-C"/>
    <property type="match status" value="1"/>
</dbReference>
<accession>A0A0G4I3N7</accession>
<evidence type="ECO:0000256" key="1">
    <source>
        <dbReference type="SAM" id="MobiDB-lite"/>
    </source>
</evidence>
<dbReference type="PROSITE" id="PS50053">
    <property type="entry name" value="UBIQUITIN_2"/>
    <property type="match status" value="1"/>
</dbReference>
<dbReference type="EMBL" id="CDMZ01004988">
    <property type="protein sequence ID" value="CEM51591.1"/>
    <property type="molecule type" value="Genomic_DNA"/>
</dbReference>
<reference evidence="3" key="1">
    <citation type="submission" date="2014-11" db="EMBL/GenBank/DDBJ databases">
        <authorList>
            <person name="Otto D Thomas"/>
            <person name="Naeem Raeece"/>
        </authorList>
    </citation>
    <scope>NUCLEOTIDE SEQUENCE</scope>
</reference>
<sequence>MAETTASTTASTESRCSTPPSGLTWMKGKGNSALTLQGRTKTASESFQIFVKTLECKTITLDVRGLDSIETVKSKICAKEGMQPEIQRLIFAGKQLEDGRTLEHSHIEMECTVHLVERLRGGMYHETSGMRGEMSH</sequence>
<dbReference type="InterPro" id="IPR029071">
    <property type="entry name" value="Ubiquitin-like_domsf"/>
</dbReference>
<dbReference type="SMART" id="SM00213">
    <property type="entry name" value="UBQ"/>
    <property type="match status" value="1"/>
</dbReference>
<dbReference type="Gene3D" id="3.10.20.90">
    <property type="entry name" value="Phosphatidylinositol 3-kinase Catalytic Subunit, Chain A, domain 1"/>
    <property type="match status" value="1"/>
</dbReference>
<dbReference type="InterPro" id="IPR019956">
    <property type="entry name" value="Ubiquitin_dom"/>
</dbReference>
<dbReference type="PRINTS" id="PR00348">
    <property type="entry name" value="UBIQUITIN"/>
</dbReference>
<dbReference type="PhylomeDB" id="A0A0G4I3N7"/>
<dbReference type="VEuPathDB" id="CryptoDB:Cvel_10718"/>
<dbReference type="InterPro" id="IPR000626">
    <property type="entry name" value="Ubiquitin-like_dom"/>
</dbReference>
<protein>
    <recommendedName>
        <fullName evidence="2">Ubiquitin-like domain-containing protein</fullName>
    </recommendedName>
</protein>
<feature type="region of interest" description="Disordered" evidence="1">
    <location>
        <begin position="1"/>
        <end position="29"/>
    </location>
</feature>
<dbReference type="SUPFAM" id="SSF54236">
    <property type="entry name" value="Ubiquitin-like"/>
    <property type="match status" value="1"/>
</dbReference>
<dbReference type="Pfam" id="PF00240">
    <property type="entry name" value="ubiquitin"/>
    <property type="match status" value="1"/>
</dbReference>